<dbReference type="InterPro" id="IPR032675">
    <property type="entry name" value="LRR_dom_sf"/>
</dbReference>
<sequence length="984" mass="112633">MIKLKLINLINLCNNILTVLFCYVMPVSNNRITRTKTIDFDIKGIKGEAIKTHTKYQQNNNFLTIVPALPILPGALVPSKLFKRRYNSFSPTDSPFNIEYDKVNGSNSVNLQWTSEGKTVMATRTASEKEKNPDRICLDRRGLTSFPNIIGEPRLRLLSLQHNLLTKIENCNFLQLTKLVFLDLYDNQIERICNFEILENLRVLLIGKNRIKRIEGLNHLSKLEVLDLHGNQIVQISDLNNLISLKVLNLAGNNIKIIGHNDFQGLTSLKELNLRRNKIKKLLGFDETRQLQKLYLSNNDIHKIEDIGNLAKALQLREITIDGNPITLNGDYVSFLVSYLPNLQSLSTMQITEQIRRTAVAWRTAKEQNNSTFLNLSAQVCMNARREEIISNAKINWELLRSHSKSSIDDHNKNNSRSNNINAVQIQKSDKFNMLKQNLAKIKSKGFGSLTSINENVEATKINIKKRSNSNDNLFRLKDTTKAYQLEFKLPPILDSIINSLINNKFEKIKKNLTETKTKNNIESLTNSDSEILESSENIQSYLNSHLKLNSLNSKNYISHNINKITNKTFESMNVFPSNIVDEQENNYYDIFNSSKLSTNSKQNLTKISQNIKIHDQHGLNDYQLKSSIDSSGYGSLSSKTNSIDSCKSVLSDCSTSSISKNINIEKSKNKDKRTAQAKKVVCYKNNKVAIARAKKKIETPPTPLQNLSKEREQGGDYLIEIVGRCLNIYGQGALRFIDRLWDSSKAEDVNIVKFNYVQFNDVAKVLYKIKNRFPNLEHFMFKETNISYLGQLNALAEVQGLTSIHIETGNPIISKNWKVYAIFRLAHWGLKVINGREITNEEIDLANKEYAGLIDIVMCSLPEYLLQPLLQRLHLDKVQKQIGEITAKQFLLNSDPALRNVVAKEALQWRKGSITQEDLIWRHKGKKYLLNLINLTVDAIQKLQLLENKWPSILYEIIHTTLFDFSEMDAYMKRCSKTLQYDK</sequence>
<dbReference type="PANTHER" id="PTHR45973">
    <property type="entry name" value="PROTEIN PHOSPHATASE 1 REGULATORY SUBUNIT SDS22-RELATED"/>
    <property type="match status" value="1"/>
</dbReference>
<dbReference type="Gene3D" id="3.80.10.10">
    <property type="entry name" value="Ribonuclease Inhibitor"/>
    <property type="match status" value="3"/>
</dbReference>
<evidence type="ECO:0000313" key="7">
    <source>
        <dbReference type="RefSeq" id="XP_397479.5"/>
    </source>
</evidence>
<evidence type="ECO:0000256" key="2">
    <source>
        <dbReference type="ARBA" id="ARBA00022614"/>
    </source>
</evidence>
<comment type="function">
    <text evidence="1">Cilium-specific protein required for cilia structures.</text>
</comment>
<dbReference type="AlphaFoldDB" id="A0A7M7TFP8"/>
<dbReference type="SMART" id="SM00369">
    <property type="entry name" value="LRR_TYP"/>
    <property type="match status" value="6"/>
</dbReference>
<dbReference type="Proteomes" id="UP000005203">
    <property type="component" value="Linkage group LG5"/>
</dbReference>
<evidence type="ECO:0000313" key="6">
    <source>
        <dbReference type="Proteomes" id="UP000005203"/>
    </source>
</evidence>
<evidence type="ECO:0000256" key="1">
    <source>
        <dbReference type="ARBA" id="ARBA00003843"/>
    </source>
</evidence>
<keyword evidence="2" id="KW-0433">Leucine-rich repeat</keyword>
<protein>
    <recommendedName>
        <fullName evidence="4">Dynein axonemal assembly factor 1 homolog</fullName>
    </recommendedName>
</protein>
<evidence type="ECO:0000313" key="5">
    <source>
        <dbReference type="EnsemblMetazoa" id="XP_397479"/>
    </source>
</evidence>
<gene>
    <name evidence="7" type="primary">LOC414043</name>
</gene>
<keyword evidence="3" id="KW-0677">Repeat</keyword>
<dbReference type="KEGG" id="ame:414043"/>
<evidence type="ECO:0000256" key="4">
    <source>
        <dbReference type="ARBA" id="ARBA00024433"/>
    </source>
</evidence>
<organism evidence="5">
    <name type="scientific">Apis mellifera</name>
    <name type="common">Honeybee</name>
    <dbReference type="NCBI Taxonomy" id="7460"/>
    <lineage>
        <taxon>Eukaryota</taxon>
        <taxon>Metazoa</taxon>
        <taxon>Ecdysozoa</taxon>
        <taxon>Arthropoda</taxon>
        <taxon>Hexapoda</taxon>
        <taxon>Insecta</taxon>
        <taxon>Pterygota</taxon>
        <taxon>Neoptera</taxon>
        <taxon>Endopterygota</taxon>
        <taxon>Hymenoptera</taxon>
        <taxon>Apocrita</taxon>
        <taxon>Aculeata</taxon>
        <taxon>Apoidea</taxon>
        <taxon>Anthophila</taxon>
        <taxon>Apidae</taxon>
        <taxon>Apis</taxon>
    </lineage>
</organism>
<dbReference type="EnsemblMetazoa" id="XM_397479">
    <property type="protein sequence ID" value="XP_397479"/>
    <property type="gene ID" value="LOC414043"/>
</dbReference>
<dbReference type="SUPFAM" id="SSF52058">
    <property type="entry name" value="L domain-like"/>
    <property type="match status" value="1"/>
</dbReference>
<reference evidence="5" key="1">
    <citation type="submission" date="2021-01" db="UniProtKB">
        <authorList>
            <consortium name="EnsemblMetazoa"/>
        </authorList>
    </citation>
    <scope>IDENTIFICATION</scope>
    <source>
        <strain evidence="5">DH4</strain>
    </source>
</reference>
<dbReference type="SMART" id="SM00365">
    <property type="entry name" value="LRR_SD22"/>
    <property type="match status" value="6"/>
</dbReference>
<dbReference type="PROSITE" id="PS51450">
    <property type="entry name" value="LRR"/>
    <property type="match status" value="7"/>
</dbReference>
<evidence type="ECO:0000256" key="3">
    <source>
        <dbReference type="ARBA" id="ARBA00022737"/>
    </source>
</evidence>
<dbReference type="InterPro" id="IPR003591">
    <property type="entry name" value="Leu-rich_rpt_typical-subtyp"/>
</dbReference>
<dbReference type="Pfam" id="PF12799">
    <property type="entry name" value="LRR_4"/>
    <property type="match status" value="2"/>
</dbReference>
<dbReference type="GeneID" id="414043"/>
<keyword evidence="6" id="KW-1185">Reference proteome</keyword>
<dbReference type="InterPro" id="IPR025875">
    <property type="entry name" value="Leu-rich_rpt_4"/>
</dbReference>
<accession>A0A8B9B0Q8</accession>
<accession>A0A7M7TFP8</accession>
<dbReference type="InterPro" id="IPR050576">
    <property type="entry name" value="Cilia_flagella_integrity"/>
</dbReference>
<dbReference type="RefSeq" id="XP_397479.5">
    <property type="nucleotide sequence ID" value="XM_397479.7"/>
</dbReference>
<reference evidence="7" key="2">
    <citation type="submission" date="2025-04" db="UniProtKB">
        <authorList>
            <consortium name="RefSeq"/>
        </authorList>
    </citation>
    <scope>IDENTIFICATION</scope>
    <source>
        <strain evidence="7">DH4</strain>
        <tissue evidence="7">Whole body</tissue>
    </source>
</reference>
<dbReference type="OrthoDB" id="1939344at2759"/>
<dbReference type="PANTHER" id="PTHR45973:SF8">
    <property type="entry name" value="LEUCINE-RICH REPEAT-CONTAINING PROTEIN 49"/>
    <property type="match status" value="1"/>
</dbReference>
<name>A0A7M7TFP8_APIME</name>
<proteinExistence type="predicted"/>
<dbReference type="InterPro" id="IPR001611">
    <property type="entry name" value="Leu-rich_rpt"/>
</dbReference>